<dbReference type="Pfam" id="PF09360">
    <property type="entry name" value="zf-CDGSH"/>
    <property type="match status" value="2"/>
</dbReference>
<dbReference type="Gene3D" id="3.40.5.90">
    <property type="entry name" value="CDGSH iron-sulfur domain, mitoNEET-type"/>
    <property type="match status" value="2"/>
</dbReference>
<dbReference type="Proteomes" id="UP000177876">
    <property type="component" value="Unassembled WGS sequence"/>
</dbReference>
<feature type="domain" description="Iron-binding zinc finger CDGSH type" evidence="5">
    <location>
        <begin position="19"/>
        <end position="73"/>
    </location>
</feature>
<dbReference type="Pfam" id="PF06902">
    <property type="entry name" value="Fer4_19"/>
    <property type="match status" value="1"/>
</dbReference>
<dbReference type="AlphaFoldDB" id="A0A1F2WT90"/>
<organism evidence="6 7">
    <name type="scientific">Candidatus Solincola sediminis</name>
    <dbReference type="NCBI Taxonomy" id="1797199"/>
    <lineage>
        <taxon>Bacteria</taxon>
        <taxon>Bacillati</taxon>
        <taxon>Actinomycetota</taxon>
        <taxon>Candidatus Geothermincolia</taxon>
        <taxon>Candidatus Geothermincolales</taxon>
        <taxon>Candidatus Geothermincolaceae</taxon>
        <taxon>Candidatus Solincola</taxon>
    </lineage>
</organism>
<comment type="caution">
    <text evidence="6">The sequence shown here is derived from an EMBL/GenBank/DDBJ whole genome shotgun (WGS) entry which is preliminary data.</text>
</comment>
<protein>
    <recommendedName>
        <fullName evidence="5">Iron-binding zinc finger CDGSH type domain-containing protein</fullName>
    </recommendedName>
</protein>
<dbReference type="InterPro" id="IPR042216">
    <property type="entry name" value="MitoNEET_CISD"/>
</dbReference>
<dbReference type="STRING" id="1797197.A2Y75_02190"/>
<feature type="domain" description="Iron-binding zinc finger CDGSH type" evidence="5">
    <location>
        <begin position="185"/>
        <end position="219"/>
    </location>
</feature>
<dbReference type="GO" id="GO:0051537">
    <property type="term" value="F:2 iron, 2 sulfur cluster binding"/>
    <property type="evidence" value="ECO:0007669"/>
    <property type="project" value="UniProtKB-KW"/>
</dbReference>
<dbReference type="GO" id="GO:0005737">
    <property type="term" value="C:cytoplasm"/>
    <property type="evidence" value="ECO:0007669"/>
    <property type="project" value="UniProtKB-ARBA"/>
</dbReference>
<dbReference type="InterPro" id="IPR010693">
    <property type="entry name" value="Divergent_4Fe-4S_mono-cluster"/>
</dbReference>
<sequence length="223" mass="24633">MTKPKRNQPKKARLIPLQDGPLLYENEVNPEGNVIYDWHGNEISCEEPVCLCRCGGSADKLFCDGTHVKIGFSGRKESDGSVNGRRDYAGKRITIHDNRYLCSHAGFCWRELPAVFRKEARPWIDPDAADPEDIIAVIEKCPSGALSYSIDGVEQKDPERKPAAIVAKDGPYCLVGGIEVVGCEPRAESVSTEHCCCCRCGSSKNKPFCDGSHDRIDFKDAKD</sequence>
<accession>A0A1F2WT90</accession>
<gene>
    <name evidence="6" type="ORF">A2Y75_02190</name>
</gene>
<name>A0A1F2WT90_9ACTN</name>
<keyword evidence="2" id="KW-0479">Metal-binding</keyword>
<evidence type="ECO:0000256" key="4">
    <source>
        <dbReference type="ARBA" id="ARBA00023014"/>
    </source>
</evidence>
<keyword evidence="4" id="KW-0411">Iron-sulfur</keyword>
<dbReference type="SMART" id="SM00704">
    <property type="entry name" value="ZnF_CDGSH"/>
    <property type="match status" value="2"/>
</dbReference>
<keyword evidence="3" id="KW-0408">Iron</keyword>
<evidence type="ECO:0000259" key="5">
    <source>
        <dbReference type="SMART" id="SM00704"/>
    </source>
</evidence>
<evidence type="ECO:0000256" key="3">
    <source>
        <dbReference type="ARBA" id="ARBA00023004"/>
    </source>
</evidence>
<keyword evidence="1" id="KW-0001">2Fe-2S</keyword>
<evidence type="ECO:0000256" key="1">
    <source>
        <dbReference type="ARBA" id="ARBA00022714"/>
    </source>
</evidence>
<evidence type="ECO:0000313" key="6">
    <source>
        <dbReference type="EMBL" id="OFW60118.1"/>
    </source>
</evidence>
<dbReference type="GO" id="GO:0046872">
    <property type="term" value="F:metal ion binding"/>
    <property type="evidence" value="ECO:0007669"/>
    <property type="project" value="UniProtKB-KW"/>
</dbReference>
<dbReference type="EMBL" id="MELK01000006">
    <property type="protein sequence ID" value="OFW60118.1"/>
    <property type="molecule type" value="Genomic_DNA"/>
</dbReference>
<proteinExistence type="predicted"/>
<evidence type="ECO:0000256" key="2">
    <source>
        <dbReference type="ARBA" id="ARBA00022723"/>
    </source>
</evidence>
<reference evidence="6 7" key="1">
    <citation type="journal article" date="2016" name="Nat. Commun.">
        <title>Thousands of microbial genomes shed light on interconnected biogeochemical processes in an aquifer system.</title>
        <authorList>
            <person name="Anantharaman K."/>
            <person name="Brown C.T."/>
            <person name="Hug L.A."/>
            <person name="Sharon I."/>
            <person name="Castelle C.J."/>
            <person name="Probst A.J."/>
            <person name="Thomas B.C."/>
            <person name="Singh A."/>
            <person name="Wilkins M.J."/>
            <person name="Karaoz U."/>
            <person name="Brodie E.L."/>
            <person name="Williams K.H."/>
            <person name="Hubbard S.S."/>
            <person name="Banfield J.F."/>
        </authorList>
    </citation>
    <scope>NUCLEOTIDE SEQUENCE [LARGE SCALE GENOMIC DNA]</scope>
</reference>
<dbReference type="InterPro" id="IPR018967">
    <property type="entry name" value="FeS-contain_CDGSH-typ"/>
</dbReference>
<evidence type="ECO:0000313" key="7">
    <source>
        <dbReference type="Proteomes" id="UP000177876"/>
    </source>
</evidence>